<feature type="domain" description="K Homology" evidence="3">
    <location>
        <begin position="406"/>
        <end position="476"/>
    </location>
</feature>
<dbReference type="Proteomes" id="UP000663829">
    <property type="component" value="Unassembled WGS sequence"/>
</dbReference>
<dbReference type="InterPro" id="IPR004088">
    <property type="entry name" value="KH_dom_type_1"/>
</dbReference>
<protein>
    <recommendedName>
        <fullName evidence="3">K Homology domain-containing protein</fullName>
    </recommendedName>
</protein>
<dbReference type="Proteomes" id="UP000682733">
    <property type="component" value="Unassembled WGS sequence"/>
</dbReference>
<keyword evidence="2" id="KW-0694">RNA-binding</keyword>
<dbReference type="SUPFAM" id="SSF54791">
    <property type="entry name" value="Eukaryotic type KH-domain (KH-domain type I)"/>
    <property type="match status" value="1"/>
</dbReference>
<dbReference type="EMBL" id="CAJOBA010001887">
    <property type="protein sequence ID" value="CAF3619351.1"/>
    <property type="molecule type" value="Genomic_DNA"/>
</dbReference>
<dbReference type="InterPro" id="IPR036612">
    <property type="entry name" value="KH_dom_type_1_sf"/>
</dbReference>
<dbReference type="OrthoDB" id="9994923at2759"/>
<dbReference type="Proteomes" id="UP000681722">
    <property type="component" value="Unassembled WGS sequence"/>
</dbReference>
<keyword evidence="8" id="KW-1185">Reference proteome</keyword>
<evidence type="ECO:0000313" key="6">
    <source>
        <dbReference type="EMBL" id="CAF3619351.1"/>
    </source>
</evidence>
<proteinExistence type="predicted"/>
<dbReference type="GO" id="GO:0003723">
    <property type="term" value="F:RNA binding"/>
    <property type="evidence" value="ECO:0007669"/>
    <property type="project" value="UniProtKB-UniRule"/>
</dbReference>
<dbReference type="InterPro" id="IPR004087">
    <property type="entry name" value="KH_dom"/>
</dbReference>
<sequence length="495" mass="57574">MAFDVPSSTVNLSVNNNNFLTNQRSELLNKRLQTLRSRINQSKHTLSALPFDENYTNIKRDLSCWKTSMIDKINMIHDQTLEELDTSYNQLDCYRNTIQHLIDDQLSKQLDSIQNNNSSSLSIRKTVDRLNQLQDEISVLKCLSFKLNSEHAQIVGQLNLSKCTEHKHRTPVQIDYFDESFKCRFLISKSSALKLIENNNYTNFIEILERGVPECVLITTFDLVEDLLTIIDVTTVGLRILLDQTFIPLIWGKLGDNAKQLKQKYQLQTIKSYPICCPKSTERVLYLEKSENTNIIQCLKEIYATCLNEPAVISTLYDPISYDRQLVKEYGGLFLDSQDERLYQEEEKQQRRYSESTADDYSTTTIYNNSYKPKIYSKDDYDQCKDENDYYRPRKTVTTDANSDTDFVCRNFLVNDKQAGIIIGFQGSRINKLMRDTGARIIIDDAKNVHTKRNLYVEGMLKDVDKCIKELAEIMNKPEKWFQGIDNRQKKTKNI</sequence>
<accession>A0A814BG39</accession>
<dbReference type="PROSITE" id="PS50084">
    <property type="entry name" value="KH_TYPE_1"/>
    <property type="match status" value="1"/>
</dbReference>
<name>A0A814BG39_9BILA</name>
<evidence type="ECO:0000256" key="1">
    <source>
        <dbReference type="ARBA" id="ARBA00022737"/>
    </source>
</evidence>
<keyword evidence="1" id="KW-0677">Repeat</keyword>
<dbReference type="EMBL" id="CAJOBC010001924">
    <property type="protein sequence ID" value="CAF3706225.1"/>
    <property type="molecule type" value="Genomic_DNA"/>
</dbReference>
<dbReference type="EMBL" id="CAJNOQ010001924">
    <property type="protein sequence ID" value="CAF0927820.1"/>
    <property type="molecule type" value="Genomic_DNA"/>
</dbReference>
<evidence type="ECO:0000313" key="8">
    <source>
        <dbReference type="Proteomes" id="UP000663829"/>
    </source>
</evidence>
<dbReference type="CDD" id="cd00105">
    <property type="entry name" value="KH-I"/>
    <property type="match status" value="1"/>
</dbReference>
<comment type="caution">
    <text evidence="5">The sequence shown here is derived from an EMBL/GenBank/DDBJ whole genome shotgun (WGS) entry which is preliminary data.</text>
</comment>
<evidence type="ECO:0000313" key="4">
    <source>
        <dbReference type="EMBL" id="CAF0834607.1"/>
    </source>
</evidence>
<evidence type="ECO:0000313" key="7">
    <source>
        <dbReference type="EMBL" id="CAF3706225.1"/>
    </source>
</evidence>
<dbReference type="Pfam" id="PF00013">
    <property type="entry name" value="KH_1"/>
    <property type="match status" value="1"/>
</dbReference>
<evidence type="ECO:0000259" key="3">
    <source>
        <dbReference type="SMART" id="SM00322"/>
    </source>
</evidence>
<reference evidence="5" key="1">
    <citation type="submission" date="2021-02" db="EMBL/GenBank/DDBJ databases">
        <authorList>
            <person name="Nowell W R."/>
        </authorList>
    </citation>
    <scope>NUCLEOTIDE SEQUENCE</scope>
</reference>
<dbReference type="SMART" id="SM00322">
    <property type="entry name" value="KH"/>
    <property type="match status" value="2"/>
</dbReference>
<dbReference type="AlphaFoldDB" id="A0A814BG39"/>
<organism evidence="5 8">
    <name type="scientific">Didymodactylos carnosus</name>
    <dbReference type="NCBI Taxonomy" id="1234261"/>
    <lineage>
        <taxon>Eukaryota</taxon>
        <taxon>Metazoa</taxon>
        <taxon>Spiralia</taxon>
        <taxon>Gnathifera</taxon>
        <taxon>Rotifera</taxon>
        <taxon>Eurotatoria</taxon>
        <taxon>Bdelloidea</taxon>
        <taxon>Philodinida</taxon>
        <taxon>Philodinidae</taxon>
        <taxon>Didymodactylos</taxon>
    </lineage>
</organism>
<dbReference type="PANTHER" id="PTHR10288">
    <property type="entry name" value="KH DOMAIN CONTAINING RNA BINDING PROTEIN"/>
    <property type="match status" value="1"/>
</dbReference>
<gene>
    <name evidence="5" type="ORF">GPM918_LOCUS10016</name>
    <name evidence="4" type="ORF">OVA965_LOCUS6323</name>
    <name evidence="7" type="ORF">SRO942_LOCUS10017</name>
    <name evidence="6" type="ORF">TMI583_LOCUS6319</name>
</gene>
<dbReference type="Proteomes" id="UP000677228">
    <property type="component" value="Unassembled WGS sequence"/>
</dbReference>
<feature type="domain" description="K Homology" evidence="3">
    <location>
        <begin position="234"/>
        <end position="307"/>
    </location>
</feature>
<dbReference type="EMBL" id="CAJNOK010001887">
    <property type="protein sequence ID" value="CAF0834607.1"/>
    <property type="molecule type" value="Genomic_DNA"/>
</dbReference>
<evidence type="ECO:0000256" key="2">
    <source>
        <dbReference type="PROSITE-ProRule" id="PRU00117"/>
    </source>
</evidence>
<evidence type="ECO:0000313" key="5">
    <source>
        <dbReference type="EMBL" id="CAF0927820.1"/>
    </source>
</evidence>
<dbReference type="Gene3D" id="3.30.1370.10">
    <property type="entry name" value="K Homology domain, type 1"/>
    <property type="match status" value="1"/>
</dbReference>